<evidence type="ECO:0000256" key="7">
    <source>
        <dbReference type="SAM" id="Coils"/>
    </source>
</evidence>
<sequence length="1291" mass="148205">MKNILLDLIDFKKLENLLEGFNKTTGYVSAVLDLEGNILSKSGWRQICTEFHRIHPETSKNCVISDTELAIRLNTGKNYCSYKCLNGLMDVAVPIVINGEHIANLFTGQFFFEEPDRDYFKKQASKYGFDQTKYLEALEKVPIVSKEKAQEIAGFLTNITLLISEMALLKLEQPKLYNEVEERKNQYLNLANSGNALIWKAGTDKLCNYFNDPWLKFTGRILEQEVGNGWTEGIHPDDHNRCIETYTKAFEKQEPFEMQYRLRHASGDYRMVLQIGTPNFDSKGEFTGYIGHCTDITERKQAEEALLRNNTQLEHSHYLMDYIIKHNRSAVAVHDKDLKYIYVSQRYIDDFGIKESEIIGKHHYDLFPDLPQRWREVHQKALSGEVHSAERDPFYRKDGSILWTRWECRPWYESDGEIGGIIIYTEEITERIKAEEELKSNYDLLQIAGKTARFGGWSVDLEKIICTWSDAVAEILEVPHGHKPTLEEGMDFYTPEWRQRIKSVFSTCAQEGTPYDEEMEILTKKGKRLWVRSIGKAVKNDKGKIIKIHGSLQDISEQKKSEEALRYSENRFRSLLQNIPSISVQGYQMDGTLIYWNEASEKLYGYTSEEAIGKNILDLIIPHEMRNEVAAEIKNMSKTRKAIPPSEMSLLRKDGFQVPVFSSHTMLNSDGDNPELFCVDLDLTKIKKAESLNKLQYNIAHATITTKNLKELLESLKNELNNIIDAKNIFIAFYNEETGILSADIDENEKEEISEWTAKRSLTGYLIAQNRPLLLRKKDVLHLYEKGIIDLYGTIAEAWLGIPLKVEEEILGAIVIQNYENPDIYDQSSIKVMELVAHELSLFIDRQRIEEKSNKLSRAIEQSPLSIVITNKEGIIEYVNPFFSKLSGYSFDEAKGKNSNILKSGHHSSDFYKELWETILSGKDWEGEILNKKKNGSLYWVKSIISTITNNKGDITNYISIKEDITERKKMLEELVSAKEKAEESDSLKTKFLNNMSHEIRTPMNGIIGFSDMLDDPGLSEEKRKNYSKIIQNSSHQLLRIIDDILEIAALETKKEKAHKTEFNLNDFLMNLFSIFNLKSKERNIPLYLKKELHDDQSFIISDKTKLNIIISNLLENALKFTNTGFIEFGYFIENEILKLFVKDTGIGIASKNHHKVFERFSQEDEEISNTHGGLGLGLSISKEYAILLGGDITLDSEKGKGSTFIVSIPYIPLRKQEDSNNHYVSSIGSGEHNILVAEDEEVNYLYIQALFETETDGNYNLTHAKNGQEALEICVKNKNIDLVLMDKKCL</sequence>
<evidence type="ECO:0000313" key="12">
    <source>
        <dbReference type="EMBL" id="TCO06046.1"/>
    </source>
</evidence>
<dbReference type="Gene3D" id="3.30.450.40">
    <property type="match status" value="1"/>
</dbReference>
<dbReference type="Pfam" id="PF00512">
    <property type="entry name" value="HisKA"/>
    <property type="match status" value="1"/>
</dbReference>
<dbReference type="CDD" id="cd00082">
    <property type="entry name" value="HisKA"/>
    <property type="match status" value="1"/>
</dbReference>
<evidence type="ECO:0000259" key="11">
    <source>
        <dbReference type="PROSITE" id="PS50113"/>
    </source>
</evidence>
<dbReference type="InterPro" id="IPR011006">
    <property type="entry name" value="CheY-like_superfamily"/>
</dbReference>
<evidence type="ECO:0000259" key="9">
    <source>
        <dbReference type="PROSITE" id="PS50110"/>
    </source>
</evidence>
<organism evidence="12 13">
    <name type="scientific">Natronoflexus pectinivorans</name>
    <dbReference type="NCBI Taxonomy" id="682526"/>
    <lineage>
        <taxon>Bacteria</taxon>
        <taxon>Pseudomonadati</taxon>
        <taxon>Bacteroidota</taxon>
        <taxon>Bacteroidia</taxon>
        <taxon>Marinilabiliales</taxon>
        <taxon>Marinilabiliaceae</taxon>
        <taxon>Natronoflexus</taxon>
    </lineage>
</organism>
<feature type="domain" description="PAS" evidence="10">
    <location>
        <begin position="852"/>
        <end position="898"/>
    </location>
</feature>
<dbReference type="SUPFAM" id="SSF55785">
    <property type="entry name" value="PYP-like sensor domain (PAS domain)"/>
    <property type="match status" value="5"/>
</dbReference>
<dbReference type="SUPFAM" id="SSF55874">
    <property type="entry name" value="ATPase domain of HSP90 chaperone/DNA topoisomerase II/histidine kinase"/>
    <property type="match status" value="1"/>
</dbReference>
<dbReference type="EMBL" id="SLWK01000014">
    <property type="protein sequence ID" value="TCO06046.1"/>
    <property type="molecule type" value="Genomic_DNA"/>
</dbReference>
<evidence type="ECO:0000259" key="10">
    <source>
        <dbReference type="PROSITE" id="PS50112"/>
    </source>
</evidence>
<feature type="domain" description="PAC" evidence="11">
    <location>
        <begin position="923"/>
        <end position="977"/>
    </location>
</feature>
<dbReference type="InterPro" id="IPR001610">
    <property type="entry name" value="PAC"/>
</dbReference>
<gene>
    <name evidence="12" type="ORF">EV194_11427</name>
</gene>
<dbReference type="PROSITE" id="PS50112">
    <property type="entry name" value="PAS"/>
    <property type="match status" value="3"/>
</dbReference>
<dbReference type="FunFam" id="3.30.450.20:FF:000099">
    <property type="entry name" value="Sensory box sensor histidine kinase"/>
    <property type="match status" value="1"/>
</dbReference>
<accession>A0A4R2GDC6</accession>
<name>A0A4R2GDC6_9BACT</name>
<dbReference type="Pfam" id="PF08448">
    <property type="entry name" value="PAS_4"/>
    <property type="match status" value="1"/>
</dbReference>
<keyword evidence="3 6" id="KW-0597">Phosphoprotein</keyword>
<feature type="modified residue" description="4-aspartylphosphate" evidence="6">
    <location>
        <position position="1287"/>
    </location>
</feature>
<dbReference type="SMART" id="SM00387">
    <property type="entry name" value="HATPase_c"/>
    <property type="match status" value="1"/>
</dbReference>
<comment type="caution">
    <text evidence="12">The sequence shown here is derived from an EMBL/GenBank/DDBJ whole genome shotgun (WGS) entry which is preliminary data.</text>
</comment>
<dbReference type="InterPro" id="IPR004358">
    <property type="entry name" value="Sig_transdc_His_kin-like_C"/>
</dbReference>
<dbReference type="InterPro" id="IPR035965">
    <property type="entry name" value="PAS-like_dom_sf"/>
</dbReference>
<dbReference type="PROSITE" id="PS50110">
    <property type="entry name" value="RESPONSE_REGULATORY"/>
    <property type="match status" value="1"/>
</dbReference>
<dbReference type="Proteomes" id="UP000295221">
    <property type="component" value="Unassembled WGS sequence"/>
</dbReference>
<evidence type="ECO:0000256" key="5">
    <source>
        <dbReference type="ARBA" id="ARBA00022777"/>
    </source>
</evidence>
<dbReference type="InterPro" id="IPR000014">
    <property type="entry name" value="PAS"/>
</dbReference>
<dbReference type="EC" id="2.7.13.3" evidence="2"/>
<dbReference type="InterPro" id="IPR001789">
    <property type="entry name" value="Sig_transdc_resp-reg_receiver"/>
</dbReference>
<dbReference type="Pfam" id="PF02518">
    <property type="entry name" value="HATPase_c"/>
    <property type="match status" value="1"/>
</dbReference>
<feature type="domain" description="PAC" evidence="11">
    <location>
        <begin position="256"/>
        <end position="308"/>
    </location>
</feature>
<feature type="domain" description="PAS" evidence="10">
    <location>
        <begin position="316"/>
        <end position="385"/>
    </location>
</feature>
<feature type="coiled-coil region" evidence="7">
    <location>
        <begin position="699"/>
        <end position="729"/>
    </location>
</feature>
<dbReference type="RefSeq" id="WP_132434817.1">
    <property type="nucleotide sequence ID" value="NZ_SLWK01000014.1"/>
</dbReference>
<dbReference type="PROSITE" id="PS50113">
    <property type="entry name" value="PAC"/>
    <property type="match status" value="4"/>
</dbReference>
<dbReference type="Gene3D" id="1.10.287.130">
    <property type="match status" value="1"/>
</dbReference>
<dbReference type="InterPro" id="IPR000700">
    <property type="entry name" value="PAS-assoc_C"/>
</dbReference>
<feature type="domain" description="Response regulatory" evidence="9">
    <location>
        <begin position="1234"/>
        <end position="1291"/>
    </location>
</feature>
<dbReference type="PANTHER" id="PTHR43304:SF1">
    <property type="entry name" value="PAC DOMAIN-CONTAINING PROTEIN"/>
    <property type="match status" value="1"/>
</dbReference>
<evidence type="ECO:0000256" key="3">
    <source>
        <dbReference type="ARBA" id="ARBA00022553"/>
    </source>
</evidence>
<feature type="domain" description="PAC" evidence="11">
    <location>
        <begin position="387"/>
        <end position="440"/>
    </location>
</feature>
<dbReference type="InterPro" id="IPR003018">
    <property type="entry name" value="GAF"/>
</dbReference>
<feature type="domain" description="Histidine kinase" evidence="8">
    <location>
        <begin position="995"/>
        <end position="1213"/>
    </location>
</feature>
<dbReference type="SMART" id="SM00086">
    <property type="entry name" value="PAC"/>
    <property type="match status" value="5"/>
</dbReference>
<dbReference type="Gene3D" id="3.30.450.20">
    <property type="entry name" value="PAS domain"/>
    <property type="match status" value="5"/>
</dbReference>
<dbReference type="SMART" id="SM00091">
    <property type="entry name" value="PAS"/>
    <property type="match status" value="5"/>
</dbReference>
<evidence type="ECO:0000256" key="6">
    <source>
        <dbReference type="PROSITE-ProRule" id="PRU00169"/>
    </source>
</evidence>
<dbReference type="SUPFAM" id="SSF52172">
    <property type="entry name" value="CheY-like"/>
    <property type="match status" value="1"/>
</dbReference>
<dbReference type="PROSITE" id="PS50109">
    <property type="entry name" value="HIS_KIN"/>
    <property type="match status" value="1"/>
</dbReference>
<reference evidence="12 13" key="1">
    <citation type="submission" date="2019-03" db="EMBL/GenBank/DDBJ databases">
        <title>Genomic Encyclopedia of Type Strains, Phase IV (KMG-IV): sequencing the most valuable type-strain genomes for metagenomic binning, comparative biology and taxonomic classification.</title>
        <authorList>
            <person name="Goeker M."/>
        </authorList>
    </citation>
    <scope>NUCLEOTIDE SEQUENCE [LARGE SCALE GENOMIC DNA]</scope>
    <source>
        <strain evidence="12 13">DSM 24179</strain>
    </source>
</reference>
<protein>
    <recommendedName>
        <fullName evidence="2">histidine kinase</fullName>
        <ecNumber evidence="2">2.7.13.3</ecNumber>
    </recommendedName>
</protein>
<dbReference type="InterPro" id="IPR029016">
    <property type="entry name" value="GAF-like_dom_sf"/>
</dbReference>
<dbReference type="InterPro" id="IPR036890">
    <property type="entry name" value="HATPase_C_sf"/>
</dbReference>
<dbReference type="Gene3D" id="3.30.565.10">
    <property type="entry name" value="Histidine kinase-like ATPase, C-terminal domain"/>
    <property type="match status" value="1"/>
</dbReference>
<dbReference type="GO" id="GO:0000155">
    <property type="term" value="F:phosphorelay sensor kinase activity"/>
    <property type="evidence" value="ECO:0007669"/>
    <property type="project" value="InterPro"/>
</dbReference>
<dbReference type="InterPro" id="IPR052162">
    <property type="entry name" value="Sensor_kinase/Photoreceptor"/>
</dbReference>
<proteinExistence type="predicted"/>
<dbReference type="Pfam" id="PF08447">
    <property type="entry name" value="PAS_3"/>
    <property type="match status" value="2"/>
</dbReference>
<dbReference type="Pfam" id="PF10114">
    <property type="entry name" value="PocR"/>
    <property type="match status" value="1"/>
</dbReference>
<dbReference type="Pfam" id="PF13185">
    <property type="entry name" value="GAF_2"/>
    <property type="match status" value="1"/>
</dbReference>
<dbReference type="SUPFAM" id="SSF47384">
    <property type="entry name" value="Homodimeric domain of signal transducing histidine kinase"/>
    <property type="match status" value="1"/>
</dbReference>
<evidence type="ECO:0000256" key="4">
    <source>
        <dbReference type="ARBA" id="ARBA00022679"/>
    </source>
</evidence>
<keyword evidence="7" id="KW-0175">Coiled coil</keyword>
<feature type="domain" description="PAS" evidence="10">
    <location>
        <begin position="568"/>
        <end position="624"/>
    </location>
</feature>
<dbReference type="PANTHER" id="PTHR43304">
    <property type="entry name" value="PHYTOCHROME-LIKE PROTEIN CPH1"/>
    <property type="match status" value="1"/>
</dbReference>
<keyword evidence="4" id="KW-0808">Transferase</keyword>
<evidence type="ECO:0000256" key="1">
    <source>
        <dbReference type="ARBA" id="ARBA00000085"/>
    </source>
</evidence>
<dbReference type="SMART" id="SM00388">
    <property type="entry name" value="HisKA"/>
    <property type="match status" value="1"/>
</dbReference>
<keyword evidence="5" id="KW-0418">Kinase</keyword>
<evidence type="ECO:0000313" key="13">
    <source>
        <dbReference type="Proteomes" id="UP000295221"/>
    </source>
</evidence>
<comment type="catalytic activity">
    <reaction evidence="1">
        <text>ATP + protein L-histidine = ADP + protein N-phospho-L-histidine.</text>
        <dbReference type="EC" id="2.7.13.3"/>
    </reaction>
</comment>
<dbReference type="OrthoDB" id="9796457at2"/>
<evidence type="ECO:0000256" key="2">
    <source>
        <dbReference type="ARBA" id="ARBA00012438"/>
    </source>
</evidence>
<dbReference type="InterPro" id="IPR018771">
    <property type="entry name" value="PocR_dom"/>
</dbReference>
<dbReference type="Pfam" id="PF13426">
    <property type="entry name" value="PAS_9"/>
    <property type="match status" value="2"/>
</dbReference>
<dbReference type="PRINTS" id="PR00344">
    <property type="entry name" value="BCTRLSENSOR"/>
</dbReference>
<feature type="domain" description="PAC" evidence="11">
    <location>
        <begin position="515"/>
        <end position="567"/>
    </location>
</feature>
<dbReference type="InterPro" id="IPR036097">
    <property type="entry name" value="HisK_dim/P_sf"/>
</dbReference>
<evidence type="ECO:0000259" key="8">
    <source>
        <dbReference type="PROSITE" id="PS50109"/>
    </source>
</evidence>
<dbReference type="NCBIfam" id="TIGR00229">
    <property type="entry name" value="sensory_box"/>
    <property type="match status" value="5"/>
</dbReference>
<keyword evidence="13" id="KW-1185">Reference proteome</keyword>
<dbReference type="InterPro" id="IPR003594">
    <property type="entry name" value="HATPase_dom"/>
</dbReference>
<dbReference type="SUPFAM" id="SSF55781">
    <property type="entry name" value="GAF domain-like"/>
    <property type="match status" value="1"/>
</dbReference>
<dbReference type="InterPro" id="IPR013655">
    <property type="entry name" value="PAS_fold_3"/>
</dbReference>
<dbReference type="InterPro" id="IPR013656">
    <property type="entry name" value="PAS_4"/>
</dbReference>
<dbReference type="CDD" id="cd00130">
    <property type="entry name" value="PAS"/>
    <property type="match status" value="5"/>
</dbReference>
<dbReference type="InterPro" id="IPR005467">
    <property type="entry name" value="His_kinase_dom"/>
</dbReference>
<dbReference type="SMART" id="SM00065">
    <property type="entry name" value="GAF"/>
    <property type="match status" value="1"/>
</dbReference>
<dbReference type="Gene3D" id="3.40.50.2300">
    <property type="match status" value="1"/>
</dbReference>
<dbReference type="InterPro" id="IPR003661">
    <property type="entry name" value="HisK_dim/P_dom"/>
</dbReference>